<keyword evidence="3" id="KW-1185">Reference proteome</keyword>
<protein>
    <submittedName>
        <fullName evidence="2">Uncharacterized protein</fullName>
    </submittedName>
</protein>
<proteinExistence type="predicted"/>
<sequence>MEQSAVGRMSKQSPGPNGVFLMVFDCILYPSMQQTRSKLSALHFDPPTLEGQNHHFVARTRELGLSRKIQREKPQPPPALVSALSAGKTLTPRLLFLQLLSWLSQLGRPSHFPSSYGCSPSSNNSFTLPHLRLPHFPSQLLQLPPHSLSVATSTDQKKKKTLISSRKHSLTPRLPPPAGNIPDFGRKKSFPTPSAMHASPHPLPSRLPSSRRLNRLSPRLPQRCRRVRFREPLSRFQVSPRVPRGSEAVGLIVKSGLSCLDQPFSSLGASRFSWVCLDPTGSLNLKVPTRFSEFPLFRD</sequence>
<feature type="region of interest" description="Disordered" evidence="1">
    <location>
        <begin position="150"/>
        <end position="212"/>
    </location>
</feature>
<accession>A0A2I0KLY3</accession>
<comment type="caution">
    <text evidence="2">The sequence shown here is derived from an EMBL/GenBank/DDBJ whole genome shotgun (WGS) entry which is preliminary data.</text>
</comment>
<evidence type="ECO:0000256" key="1">
    <source>
        <dbReference type="SAM" id="MobiDB-lite"/>
    </source>
</evidence>
<evidence type="ECO:0000313" key="2">
    <source>
        <dbReference type="EMBL" id="PKI69512.1"/>
    </source>
</evidence>
<dbReference type="EMBL" id="PGOL01000496">
    <property type="protein sequence ID" value="PKI69512.1"/>
    <property type="molecule type" value="Genomic_DNA"/>
</dbReference>
<evidence type="ECO:0000313" key="3">
    <source>
        <dbReference type="Proteomes" id="UP000233551"/>
    </source>
</evidence>
<name>A0A2I0KLY3_PUNGR</name>
<gene>
    <name evidence="2" type="ORF">CRG98_010087</name>
</gene>
<dbReference type="AlphaFoldDB" id="A0A2I0KLY3"/>
<organism evidence="2 3">
    <name type="scientific">Punica granatum</name>
    <name type="common">Pomegranate</name>
    <dbReference type="NCBI Taxonomy" id="22663"/>
    <lineage>
        <taxon>Eukaryota</taxon>
        <taxon>Viridiplantae</taxon>
        <taxon>Streptophyta</taxon>
        <taxon>Embryophyta</taxon>
        <taxon>Tracheophyta</taxon>
        <taxon>Spermatophyta</taxon>
        <taxon>Magnoliopsida</taxon>
        <taxon>eudicotyledons</taxon>
        <taxon>Gunneridae</taxon>
        <taxon>Pentapetalae</taxon>
        <taxon>rosids</taxon>
        <taxon>malvids</taxon>
        <taxon>Myrtales</taxon>
        <taxon>Lythraceae</taxon>
        <taxon>Punica</taxon>
    </lineage>
</organism>
<feature type="compositionally biased region" description="Basic residues" evidence="1">
    <location>
        <begin position="157"/>
        <end position="170"/>
    </location>
</feature>
<reference evidence="2 3" key="1">
    <citation type="submission" date="2017-11" db="EMBL/GenBank/DDBJ databases">
        <title>De-novo sequencing of pomegranate (Punica granatum L.) genome.</title>
        <authorList>
            <person name="Akparov Z."/>
            <person name="Amiraslanov A."/>
            <person name="Hajiyeva S."/>
            <person name="Abbasov M."/>
            <person name="Kaur K."/>
            <person name="Hamwieh A."/>
            <person name="Solovyev V."/>
            <person name="Salamov A."/>
            <person name="Braich B."/>
            <person name="Kosarev P."/>
            <person name="Mahmoud A."/>
            <person name="Hajiyev E."/>
            <person name="Babayeva S."/>
            <person name="Izzatullayeva V."/>
            <person name="Mammadov A."/>
            <person name="Mammadov A."/>
            <person name="Sharifova S."/>
            <person name="Ojaghi J."/>
            <person name="Eynullazada K."/>
            <person name="Bayramov B."/>
            <person name="Abdulazimova A."/>
            <person name="Shahmuradov I."/>
        </authorList>
    </citation>
    <scope>NUCLEOTIDE SEQUENCE [LARGE SCALE GENOMIC DNA]</scope>
    <source>
        <strain evidence="3">cv. AG2017</strain>
        <tissue evidence="2">Leaf</tissue>
    </source>
</reference>
<dbReference type="Proteomes" id="UP000233551">
    <property type="component" value="Unassembled WGS sequence"/>
</dbReference>